<accession>A0A5C1QGI8</accession>
<keyword evidence="1" id="KW-1133">Transmembrane helix</keyword>
<protein>
    <submittedName>
        <fullName evidence="2">Uncharacterized protein</fullName>
    </submittedName>
</protein>
<dbReference type="Gene3D" id="2.40.160.130">
    <property type="entry name" value="Capsule assembly protein Wzi"/>
    <property type="match status" value="1"/>
</dbReference>
<sequence>MRIKTITLFVIYIWSTFIFADVGVLNFYNDIEYYNRLSLEVDHISQYKEGFIDKDNRVLLEGDSWDFKIFNPTLFYSFNSSFSTGINDGALWQGKGFNGQLETGFIFNSENIVIRLLPEIWFAQNKDFEIAPSKYLYGSVITCIDSYQRPGNETYYDINLGKSSLLFKYNIFEAELSSDNIILGPGRISPIIMSDHSEGFYHIRLGFDEWKSPIGSFEYNAFIGKLDESSFFDEDETNNSNLITAYNFAYSPVFIPGLTLGFNRSLTAPMSVVSPQIIFKIFDPFIAGGYIGEPFGYDKTDQRMSIVIDWIFPESGFKAYTEIAKNDYSTNIELLLRTPEHTLAYTIGFSKILGDFLLEFEHTDLQESREYVLGGLGGGGSFYRHHIVSQGYTNNGQLLGAGIGSGSDSQTLSLSHFLKDRTLKAYIQRIAINKDYIYGKYLDPDNRPSGSPYAVDELQFNIRLGFKGLFDFDSVSMFAEFAYDYRSAFNFIPYEKMNNIYLALGLQYKF</sequence>
<reference evidence="2 3" key="1">
    <citation type="submission" date="2019-02" db="EMBL/GenBank/DDBJ databases">
        <authorList>
            <person name="Fomenkov A."/>
            <person name="Dubinina G."/>
            <person name="Grabovich M."/>
            <person name="Vincze T."/>
            <person name="Roberts R.J."/>
        </authorList>
    </citation>
    <scope>NUCLEOTIDE SEQUENCE [LARGE SCALE GENOMIC DNA]</scope>
    <source>
        <strain evidence="2 3">P</strain>
    </source>
</reference>
<dbReference type="InterPro" id="IPR038636">
    <property type="entry name" value="Wzi_sf"/>
</dbReference>
<dbReference type="OrthoDB" id="355912at2"/>
<dbReference type="RefSeq" id="WP_149568910.1">
    <property type="nucleotide sequence ID" value="NZ_CP035807.1"/>
</dbReference>
<reference evidence="2 3" key="2">
    <citation type="submission" date="2019-09" db="EMBL/GenBank/DDBJ databases">
        <title>Complete Genome Sequence and Methylome Analysis of free living Spirochaetas.</title>
        <authorList>
            <person name="Leshcheva N."/>
            <person name="Mikheeva N."/>
        </authorList>
    </citation>
    <scope>NUCLEOTIDE SEQUENCE [LARGE SCALE GENOMIC DNA]</scope>
    <source>
        <strain evidence="2 3">P</strain>
    </source>
</reference>
<name>A0A5C1QGI8_9SPIO</name>
<dbReference type="KEGG" id="sper:EW093_13465"/>
<keyword evidence="3" id="KW-1185">Reference proteome</keyword>
<proteinExistence type="predicted"/>
<evidence type="ECO:0000313" key="2">
    <source>
        <dbReference type="EMBL" id="QEN05676.1"/>
    </source>
</evidence>
<gene>
    <name evidence="2" type="ORF">EW093_13465</name>
</gene>
<keyword evidence="1" id="KW-0812">Transmembrane</keyword>
<keyword evidence="1" id="KW-0472">Membrane</keyword>
<organism evidence="2 3">
    <name type="scientific">Thiospirochaeta perfilievii</name>
    <dbReference type="NCBI Taxonomy" id="252967"/>
    <lineage>
        <taxon>Bacteria</taxon>
        <taxon>Pseudomonadati</taxon>
        <taxon>Spirochaetota</taxon>
        <taxon>Spirochaetia</taxon>
        <taxon>Spirochaetales</taxon>
        <taxon>Spirochaetaceae</taxon>
        <taxon>Thiospirochaeta</taxon>
    </lineage>
</organism>
<dbReference type="EMBL" id="CP035807">
    <property type="protein sequence ID" value="QEN05676.1"/>
    <property type="molecule type" value="Genomic_DNA"/>
</dbReference>
<evidence type="ECO:0000313" key="3">
    <source>
        <dbReference type="Proteomes" id="UP000323824"/>
    </source>
</evidence>
<feature type="transmembrane region" description="Helical" evidence="1">
    <location>
        <begin position="7"/>
        <end position="28"/>
    </location>
</feature>
<dbReference type="Proteomes" id="UP000323824">
    <property type="component" value="Chromosome"/>
</dbReference>
<dbReference type="AlphaFoldDB" id="A0A5C1QGI8"/>
<evidence type="ECO:0000256" key="1">
    <source>
        <dbReference type="SAM" id="Phobius"/>
    </source>
</evidence>